<proteinExistence type="predicted"/>
<feature type="domain" description="N-acetyltransferase" evidence="1">
    <location>
        <begin position="9"/>
        <end position="172"/>
    </location>
</feature>
<dbReference type="Pfam" id="PF13302">
    <property type="entry name" value="Acetyltransf_3"/>
    <property type="match status" value="1"/>
</dbReference>
<dbReference type="RefSeq" id="WP_103902161.1">
    <property type="nucleotide sequence ID" value="NZ_PQWB01000028.1"/>
</dbReference>
<evidence type="ECO:0000313" key="3">
    <source>
        <dbReference type="Proteomes" id="UP000237082"/>
    </source>
</evidence>
<dbReference type="SUPFAM" id="SSF55729">
    <property type="entry name" value="Acyl-CoA N-acyltransferases (Nat)"/>
    <property type="match status" value="1"/>
</dbReference>
<keyword evidence="3" id="KW-1185">Reference proteome</keyword>
<keyword evidence="2" id="KW-0808">Transferase</keyword>
<name>A0A2S5DHW4_9NEIS</name>
<dbReference type="InterPro" id="IPR051531">
    <property type="entry name" value="N-acetyltransferase"/>
</dbReference>
<protein>
    <submittedName>
        <fullName evidence="2">GNAT family N-acetyltransferase</fullName>
    </submittedName>
</protein>
<organism evidence="2 3">
    <name type="scientific">Chromobacterium alticapitis</name>
    <dbReference type="NCBI Taxonomy" id="2073169"/>
    <lineage>
        <taxon>Bacteria</taxon>
        <taxon>Pseudomonadati</taxon>
        <taxon>Pseudomonadota</taxon>
        <taxon>Betaproteobacteria</taxon>
        <taxon>Neisseriales</taxon>
        <taxon>Chromobacteriaceae</taxon>
        <taxon>Chromobacterium</taxon>
    </lineage>
</organism>
<gene>
    <name evidence="2" type="ORF">C2I19_07920</name>
</gene>
<comment type="caution">
    <text evidence="2">The sequence shown here is derived from an EMBL/GenBank/DDBJ whole genome shotgun (WGS) entry which is preliminary data.</text>
</comment>
<dbReference type="AlphaFoldDB" id="A0A2S5DHW4"/>
<sequence length="178" mass="19814">MRYLEMERLLLRAVMEADVHALFDIYGDPATNLYNPNGPYPSLQYAEDRLAAWLKGWREEGCGQWAVAKREAPERIIGFGGLSYMDYGGETRLNLGYRFAASAWGMGYASETARAALRCAFDQLGAPAVYGKVRPANHASIRVLEKQGFRQAGELADVPDQPASRVYLLTRAGYAVRD</sequence>
<dbReference type="PROSITE" id="PS51186">
    <property type="entry name" value="GNAT"/>
    <property type="match status" value="1"/>
</dbReference>
<evidence type="ECO:0000259" key="1">
    <source>
        <dbReference type="PROSITE" id="PS51186"/>
    </source>
</evidence>
<dbReference type="PANTHER" id="PTHR43792">
    <property type="entry name" value="GNAT FAMILY, PUTATIVE (AFU_ORTHOLOGUE AFUA_3G00765)-RELATED-RELATED"/>
    <property type="match status" value="1"/>
</dbReference>
<dbReference type="PANTHER" id="PTHR43792:SF1">
    <property type="entry name" value="N-ACETYLTRANSFERASE DOMAIN-CONTAINING PROTEIN"/>
    <property type="match status" value="1"/>
</dbReference>
<accession>A0A2S5DHW4</accession>
<dbReference type="Gene3D" id="3.40.630.30">
    <property type="match status" value="1"/>
</dbReference>
<dbReference type="Proteomes" id="UP000237082">
    <property type="component" value="Unassembled WGS sequence"/>
</dbReference>
<evidence type="ECO:0000313" key="2">
    <source>
        <dbReference type="EMBL" id="POZ62588.1"/>
    </source>
</evidence>
<dbReference type="GO" id="GO:0016747">
    <property type="term" value="F:acyltransferase activity, transferring groups other than amino-acyl groups"/>
    <property type="evidence" value="ECO:0007669"/>
    <property type="project" value="InterPro"/>
</dbReference>
<dbReference type="InterPro" id="IPR000182">
    <property type="entry name" value="GNAT_dom"/>
</dbReference>
<dbReference type="InterPro" id="IPR016181">
    <property type="entry name" value="Acyl_CoA_acyltransferase"/>
</dbReference>
<dbReference type="OrthoDB" id="9801656at2"/>
<dbReference type="EMBL" id="PQWB01000028">
    <property type="protein sequence ID" value="POZ62588.1"/>
    <property type="molecule type" value="Genomic_DNA"/>
</dbReference>
<reference evidence="3" key="1">
    <citation type="submission" date="2018-02" db="EMBL/GenBank/DDBJ databases">
        <authorList>
            <person name="O'Hara-Hanley K."/>
            <person name="Soby S."/>
        </authorList>
    </citation>
    <scope>NUCLEOTIDE SEQUENCE [LARGE SCALE GENOMIC DNA]</scope>
    <source>
        <strain evidence="3">MWU14-2602</strain>
    </source>
</reference>